<dbReference type="PRINTS" id="PR01438">
    <property type="entry name" value="UNVRSLSTRESS"/>
</dbReference>
<gene>
    <name evidence="4" type="ORF">LSG31_07680</name>
</gene>
<name>A0ABY4CP96_9BACL</name>
<dbReference type="InterPro" id="IPR006015">
    <property type="entry name" value="Universal_stress_UspA"/>
</dbReference>
<dbReference type="EMBL" id="CP089291">
    <property type="protein sequence ID" value="UOF92084.1"/>
    <property type="molecule type" value="Genomic_DNA"/>
</dbReference>
<dbReference type="Proteomes" id="UP000830167">
    <property type="component" value="Chromosome"/>
</dbReference>
<keyword evidence="2" id="KW-0963">Cytoplasm</keyword>
<protein>
    <recommendedName>
        <fullName evidence="2">Universal stress protein</fullName>
    </recommendedName>
</protein>
<dbReference type="RefSeq" id="WP_347438768.1">
    <property type="nucleotide sequence ID" value="NZ_CP089291.1"/>
</dbReference>
<accession>A0ABY4CP96</accession>
<dbReference type="Gene3D" id="3.40.50.620">
    <property type="entry name" value="HUPs"/>
    <property type="match status" value="1"/>
</dbReference>
<dbReference type="InterPro" id="IPR006016">
    <property type="entry name" value="UspA"/>
</dbReference>
<evidence type="ECO:0000259" key="3">
    <source>
        <dbReference type="Pfam" id="PF00582"/>
    </source>
</evidence>
<proteinExistence type="inferred from homology"/>
<dbReference type="PANTHER" id="PTHR46268">
    <property type="entry name" value="STRESS RESPONSE PROTEIN NHAX"/>
    <property type="match status" value="1"/>
</dbReference>
<comment type="subcellular location">
    <subcellularLocation>
        <location evidence="2">Cytoplasm</location>
    </subcellularLocation>
</comment>
<evidence type="ECO:0000256" key="2">
    <source>
        <dbReference type="PIRNR" id="PIRNR006276"/>
    </source>
</evidence>
<dbReference type="SUPFAM" id="SSF52402">
    <property type="entry name" value="Adenine nucleotide alpha hydrolases-like"/>
    <property type="match status" value="1"/>
</dbReference>
<evidence type="ECO:0000256" key="1">
    <source>
        <dbReference type="ARBA" id="ARBA00008791"/>
    </source>
</evidence>
<dbReference type="Pfam" id="PF00582">
    <property type="entry name" value="Usp"/>
    <property type="match status" value="1"/>
</dbReference>
<feature type="domain" description="UspA" evidence="3">
    <location>
        <begin position="1"/>
        <end position="143"/>
    </location>
</feature>
<dbReference type="CDD" id="cd00293">
    <property type="entry name" value="USP-like"/>
    <property type="match status" value="1"/>
</dbReference>
<comment type="similarity">
    <text evidence="1 2">Belongs to the universal stress protein A family.</text>
</comment>
<reference evidence="4" key="1">
    <citation type="submission" date="2021-12" db="EMBL/GenBank/DDBJ databases">
        <title>Alicyclobacillaceae gen. nov., sp. nov., isolated from chalcocite enrichment system.</title>
        <authorList>
            <person name="Jiang Z."/>
        </authorList>
    </citation>
    <scope>NUCLEOTIDE SEQUENCE</scope>
    <source>
        <strain evidence="4">MYW30-H2</strain>
    </source>
</reference>
<dbReference type="PANTHER" id="PTHR46268:SF6">
    <property type="entry name" value="UNIVERSAL STRESS PROTEIN UP12"/>
    <property type="match status" value="1"/>
</dbReference>
<evidence type="ECO:0000313" key="4">
    <source>
        <dbReference type="EMBL" id="UOF92084.1"/>
    </source>
</evidence>
<organism evidence="4 5">
    <name type="scientific">Fodinisporobacter ferrooxydans</name>
    <dbReference type="NCBI Taxonomy" id="2901836"/>
    <lineage>
        <taxon>Bacteria</taxon>
        <taxon>Bacillati</taxon>
        <taxon>Bacillota</taxon>
        <taxon>Bacilli</taxon>
        <taxon>Bacillales</taxon>
        <taxon>Alicyclobacillaceae</taxon>
        <taxon>Fodinisporobacter</taxon>
    </lineage>
</organism>
<dbReference type="InterPro" id="IPR014729">
    <property type="entry name" value="Rossmann-like_a/b/a_fold"/>
</dbReference>
<evidence type="ECO:0000313" key="5">
    <source>
        <dbReference type="Proteomes" id="UP000830167"/>
    </source>
</evidence>
<keyword evidence="5" id="KW-1185">Reference proteome</keyword>
<dbReference type="PIRSF" id="PIRSF006276">
    <property type="entry name" value="UspA"/>
    <property type="match status" value="1"/>
</dbReference>
<sequence>MYNKILVAYDGSEHSQRATDAAISLCRGRESICQITLLHVNPLVHYWGGDLIAIDINIEEKINEESMKLLKPAAEKVLHAGIPCNSVIVSGDPALEIYDKAKAEQYDLIVMGSRGLGAFSELVLGSVSHKVAQHAVCPVLIVK</sequence>